<dbReference type="Gene3D" id="3.40.720.10">
    <property type="entry name" value="Alkaline Phosphatase, subunit A"/>
    <property type="match status" value="1"/>
</dbReference>
<dbReference type="CDD" id="cd16035">
    <property type="entry name" value="sulfatase_like"/>
    <property type="match status" value="1"/>
</dbReference>
<dbReference type="PANTHER" id="PTHR46615:SF1">
    <property type="entry name" value="ARYLSULFATASE K"/>
    <property type="match status" value="1"/>
</dbReference>
<sequence length="604" mass="66136">MTDTEHQSSTDDTRTGPSRRAFLALAAGGAAAVPLLTSCGSGTTTTPAASTPALTKPPAPQRGSRPNIVFVFTDQERYFRSWPSGMSLAARERLAEEGVTFHNHYTSAVMCTSSRAVMLTGLQTPDNGMFENADLPYVNAMSTTVPTIGHLLRKAGYYTAYQGKWHLDAAFDREPVQHVLTDRMDAYGFSDFGLPVDSLGHDLGGYTTDSVIAAGAQSWLRNTGRPMADDGKPWALFVSLINPHDIMYFNTDKPGEQVQDTGKLLMHAARAPQQTLYQQHWDSALPASLEQPMQEPGRPRAHGEFLKAWGYTLGTIPPEPDRWQRFTDFYLNSIRSVDHQMSLLLGELDDLALRGNTIVVFTSDHGEMAGAHGLRGKGPFAYEESIHLPMHVLHPDVNGGQHLNALTSHIDLVPSLLALAGVPPANVDELAGRALPGKDFSAALSNPGNADVHSVRDSVLFTYSGLATNDSDAVKLFAEAKAAGQDPRQLMQANGFRPDLTKRGSLRTMFDGRYKFSRYFAPAQRNVPTNLDDLYRFNDVELYDLQSDPAEMTNLAANKGEHSDLVLSASTKLEAVIKSEIGVDDGREMPQFGDIDWQIDRMDL</sequence>
<dbReference type="Proteomes" id="UP000825367">
    <property type="component" value="Chromosome"/>
</dbReference>
<accession>A0ABX8VLG3</accession>
<dbReference type="RefSeq" id="WP_096310847.1">
    <property type="nucleotide sequence ID" value="NZ_BAAAVX010000075.1"/>
</dbReference>
<name>A0ABX8VLG3_9MYCO</name>
<evidence type="ECO:0000259" key="2">
    <source>
        <dbReference type="Pfam" id="PF00884"/>
    </source>
</evidence>
<feature type="compositionally biased region" description="Low complexity" evidence="1">
    <location>
        <begin position="42"/>
        <end position="54"/>
    </location>
</feature>
<dbReference type="PROSITE" id="PS51318">
    <property type="entry name" value="TAT"/>
    <property type="match status" value="1"/>
</dbReference>
<gene>
    <name evidence="3" type="ORF">K0O64_08990</name>
</gene>
<evidence type="ECO:0000313" key="3">
    <source>
        <dbReference type="EMBL" id="QYL18609.1"/>
    </source>
</evidence>
<dbReference type="SUPFAM" id="SSF53649">
    <property type="entry name" value="Alkaline phosphatase-like"/>
    <property type="match status" value="1"/>
</dbReference>
<dbReference type="EMBL" id="CP080333">
    <property type="protein sequence ID" value="QYL18609.1"/>
    <property type="molecule type" value="Genomic_DNA"/>
</dbReference>
<feature type="region of interest" description="Disordered" evidence="1">
    <location>
        <begin position="42"/>
        <end position="65"/>
    </location>
</feature>
<dbReference type="PANTHER" id="PTHR46615">
    <property type="entry name" value="ARYLSULFATASE K"/>
    <property type="match status" value="1"/>
</dbReference>
<dbReference type="InterPro" id="IPR006311">
    <property type="entry name" value="TAT_signal"/>
</dbReference>
<dbReference type="InterPro" id="IPR051849">
    <property type="entry name" value="GAG-degrading_sulfatase"/>
</dbReference>
<dbReference type="Pfam" id="PF00884">
    <property type="entry name" value="Sulfatase"/>
    <property type="match status" value="1"/>
</dbReference>
<evidence type="ECO:0000313" key="4">
    <source>
        <dbReference type="Proteomes" id="UP000825367"/>
    </source>
</evidence>
<organism evidence="3 4">
    <name type="scientific">Mycolicibacterium pallens</name>
    <dbReference type="NCBI Taxonomy" id="370524"/>
    <lineage>
        <taxon>Bacteria</taxon>
        <taxon>Bacillati</taxon>
        <taxon>Actinomycetota</taxon>
        <taxon>Actinomycetes</taxon>
        <taxon>Mycobacteriales</taxon>
        <taxon>Mycobacteriaceae</taxon>
        <taxon>Mycolicibacterium</taxon>
    </lineage>
</organism>
<feature type="domain" description="Sulfatase N-terminal" evidence="2">
    <location>
        <begin position="66"/>
        <end position="422"/>
    </location>
</feature>
<evidence type="ECO:0000256" key="1">
    <source>
        <dbReference type="SAM" id="MobiDB-lite"/>
    </source>
</evidence>
<dbReference type="InterPro" id="IPR017850">
    <property type="entry name" value="Alkaline_phosphatase_core_sf"/>
</dbReference>
<protein>
    <submittedName>
        <fullName evidence="3">Sulfatase-like hydrolase/transferase</fullName>
    </submittedName>
</protein>
<proteinExistence type="predicted"/>
<dbReference type="InterPro" id="IPR000917">
    <property type="entry name" value="Sulfatase_N"/>
</dbReference>
<reference evidence="3 4" key="1">
    <citation type="submission" date="2021-07" db="EMBL/GenBank/DDBJ databases">
        <title>Whole genome sequencing of non-tuberculosis mycobacteria type-strains.</title>
        <authorList>
            <person name="Igarashi Y."/>
            <person name="Osugi A."/>
            <person name="Mitarai S."/>
        </authorList>
    </citation>
    <scope>NUCLEOTIDE SEQUENCE [LARGE SCALE GENOMIC DNA]</scope>
    <source>
        <strain evidence="3 4">JCM 16370</strain>
    </source>
</reference>
<keyword evidence="4" id="KW-1185">Reference proteome</keyword>